<sequence>MASKQTLKRDVNYVMGDIIEAAFLHQMVNPKEDHSKSDAIVEEAMVSYDDLITKINDKSVENRGKHLRAVGKELEEKAHSLVKDINALNS</sequence>
<organism evidence="1 2">
    <name type="scientific">Mesonia algae</name>
    <dbReference type="NCBI Taxonomy" id="213248"/>
    <lineage>
        <taxon>Bacteria</taxon>
        <taxon>Pseudomonadati</taxon>
        <taxon>Bacteroidota</taxon>
        <taxon>Flavobacteriia</taxon>
        <taxon>Flavobacteriales</taxon>
        <taxon>Flavobacteriaceae</taxon>
        <taxon>Mesonia</taxon>
    </lineage>
</organism>
<comment type="caution">
    <text evidence="1">The sequence shown here is derived from an EMBL/GenBank/DDBJ whole genome shotgun (WGS) entry which is preliminary data.</text>
</comment>
<accession>A0A2W7IK11</accession>
<gene>
    <name evidence="1" type="ORF">LX95_02547</name>
</gene>
<evidence type="ECO:0000313" key="2">
    <source>
        <dbReference type="Proteomes" id="UP000249542"/>
    </source>
</evidence>
<dbReference type="Proteomes" id="UP000249542">
    <property type="component" value="Unassembled WGS sequence"/>
</dbReference>
<dbReference type="RefSeq" id="WP_111541808.1">
    <property type="nucleotide sequence ID" value="NZ_QKYV01000007.1"/>
</dbReference>
<dbReference type="AlphaFoldDB" id="A0A2W7IK11"/>
<evidence type="ECO:0000313" key="1">
    <source>
        <dbReference type="EMBL" id="PZW38873.1"/>
    </source>
</evidence>
<name>A0A2W7IK11_9FLAO</name>
<keyword evidence="2" id="KW-1185">Reference proteome</keyword>
<reference evidence="1 2" key="1">
    <citation type="submission" date="2018-06" db="EMBL/GenBank/DDBJ databases">
        <title>Genomic Encyclopedia of Archaeal and Bacterial Type Strains, Phase II (KMG-II): from individual species to whole genera.</title>
        <authorList>
            <person name="Goeker M."/>
        </authorList>
    </citation>
    <scope>NUCLEOTIDE SEQUENCE [LARGE SCALE GENOMIC DNA]</scope>
    <source>
        <strain evidence="1 2">DSM 15361</strain>
    </source>
</reference>
<protein>
    <submittedName>
        <fullName evidence="1">Uncharacterized protein</fullName>
    </submittedName>
</protein>
<proteinExistence type="predicted"/>
<dbReference type="EMBL" id="QKYV01000007">
    <property type="protein sequence ID" value="PZW38873.1"/>
    <property type="molecule type" value="Genomic_DNA"/>
</dbReference>